<dbReference type="SMART" id="SM00347">
    <property type="entry name" value="HTH_MARR"/>
    <property type="match status" value="1"/>
</dbReference>
<comment type="caution">
    <text evidence="2">The sequence shown here is derived from an EMBL/GenBank/DDBJ whole genome shotgun (WGS) entry which is preliminary data.</text>
</comment>
<dbReference type="PANTHER" id="PTHR33164:SF43">
    <property type="entry name" value="HTH-TYPE TRANSCRIPTIONAL REPRESSOR YETL"/>
    <property type="match status" value="1"/>
</dbReference>
<reference evidence="2 3" key="1">
    <citation type="submission" date="2018-05" db="EMBL/GenBank/DDBJ databases">
        <title>Nocardioides silvaticus genome.</title>
        <authorList>
            <person name="Li C."/>
            <person name="Wang G."/>
        </authorList>
    </citation>
    <scope>NUCLEOTIDE SEQUENCE [LARGE SCALE GENOMIC DNA]</scope>
    <source>
        <strain evidence="2 3">CCTCC AB 2018079</strain>
    </source>
</reference>
<dbReference type="PROSITE" id="PS50995">
    <property type="entry name" value="HTH_MARR_2"/>
    <property type="match status" value="1"/>
</dbReference>
<dbReference type="Proteomes" id="UP000245507">
    <property type="component" value="Unassembled WGS sequence"/>
</dbReference>
<keyword evidence="3" id="KW-1185">Reference proteome</keyword>
<dbReference type="InterPro" id="IPR000835">
    <property type="entry name" value="HTH_MarR-typ"/>
</dbReference>
<gene>
    <name evidence="2" type="ORF">DJ010_16425</name>
</gene>
<sequence>MAYRGVMARLENLLGAWSLTVADRMAAAGRETGLAASDQAAVVTLLAHPDRTVSWLGEVLALTSSGVTRLVDRLVAAGWVVRSPGEDARQRRLRLTEVGEDLAQRVVDARGATLADCLAPLDDRTRGQLERALDRLLGSSTEALPVAMRTCRLCDRTACRAEGNDCPLDHTKGEDER</sequence>
<dbReference type="EMBL" id="QGDD01000008">
    <property type="protein sequence ID" value="PWN01634.1"/>
    <property type="molecule type" value="Genomic_DNA"/>
</dbReference>
<dbReference type="SUPFAM" id="SSF46785">
    <property type="entry name" value="Winged helix' DNA-binding domain"/>
    <property type="match status" value="1"/>
</dbReference>
<dbReference type="InterPro" id="IPR039422">
    <property type="entry name" value="MarR/SlyA-like"/>
</dbReference>
<dbReference type="Pfam" id="PF12802">
    <property type="entry name" value="MarR_2"/>
    <property type="match status" value="1"/>
</dbReference>
<organism evidence="2 3">
    <name type="scientific">Nocardioides silvaticus</name>
    <dbReference type="NCBI Taxonomy" id="2201891"/>
    <lineage>
        <taxon>Bacteria</taxon>
        <taxon>Bacillati</taxon>
        <taxon>Actinomycetota</taxon>
        <taxon>Actinomycetes</taxon>
        <taxon>Propionibacteriales</taxon>
        <taxon>Nocardioidaceae</taxon>
        <taxon>Nocardioides</taxon>
    </lineage>
</organism>
<evidence type="ECO:0000313" key="2">
    <source>
        <dbReference type="EMBL" id="PWN01634.1"/>
    </source>
</evidence>
<dbReference type="InterPro" id="IPR036388">
    <property type="entry name" value="WH-like_DNA-bd_sf"/>
</dbReference>
<proteinExistence type="predicted"/>
<feature type="domain" description="HTH marR-type" evidence="1">
    <location>
        <begin position="1"/>
        <end position="138"/>
    </location>
</feature>
<accession>A0A316TH09</accession>
<dbReference type="AlphaFoldDB" id="A0A316TH09"/>
<evidence type="ECO:0000313" key="3">
    <source>
        <dbReference type="Proteomes" id="UP000245507"/>
    </source>
</evidence>
<evidence type="ECO:0000259" key="1">
    <source>
        <dbReference type="PROSITE" id="PS50995"/>
    </source>
</evidence>
<dbReference type="PANTHER" id="PTHR33164">
    <property type="entry name" value="TRANSCRIPTIONAL REGULATOR, MARR FAMILY"/>
    <property type="match status" value="1"/>
</dbReference>
<name>A0A316TH09_9ACTN</name>
<dbReference type="InterPro" id="IPR036390">
    <property type="entry name" value="WH_DNA-bd_sf"/>
</dbReference>
<dbReference type="GO" id="GO:0006950">
    <property type="term" value="P:response to stress"/>
    <property type="evidence" value="ECO:0007669"/>
    <property type="project" value="TreeGrafter"/>
</dbReference>
<dbReference type="Gene3D" id="1.10.10.10">
    <property type="entry name" value="Winged helix-like DNA-binding domain superfamily/Winged helix DNA-binding domain"/>
    <property type="match status" value="1"/>
</dbReference>
<protein>
    <submittedName>
        <fullName evidence="2">MarR family transcriptional regulator</fullName>
    </submittedName>
</protein>
<dbReference type="GO" id="GO:0003700">
    <property type="term" value="F:DNA-binding transcription factor activity"/>
    <property type="evidence" value="ECO:0007669"/>
    <property type="project" value="InterPro"/>
</dbReference>